<evidence type="ECO:0000313" key="2">
    <source>
        <dbReference type="EMBL" id="PAV08077.1"/>
    </source>
</evidence>
<protein>
    <submittedName>
        <fullName evidence="2">Uncharacterized protein</fullName>
    </submittedName>
</protein>
<evidence type="ECO:0000256" key="1">
    <source>
        <dbReference type="SAM" id="Phobius"/>
    </source>
</evidence>
<keyword evidence="1" id="KW-0472">Membrane</keyword>
<gene>
    <name evidence="2" type="ORF">ASJ82_01030</name>
</gene>
<proteinExistence type="predicted"/>
<reference evidence="2 3" key="1">
    <citation type="journal article" date="2017" name="BMC Genomics">
        <title>Genomic analysis of methanogenic archaea reveals a shift towards energy conservation.</title>
        <authorList>
            <person name="Gilmore S.P."/>
            <person name="Henske J.K."/>
            <person name="Sexton J.A."/>
            <person name="Solomon K.V."/>
            <person name="Seppala S."/>
            <person name="Yoo J.I."/>
            <person name="Huyett L.M."/>
            <person name="Pressman A."/>
            <person name="Cogan J.Z."/>
            <person name="Kivenson V."/>
            <person name="Peng X."/>
            <person name="Tan Y."/>
            <person name="Valentine D.L."/>
            <person name="O'Malley M.A."/>
        </authorList>
    </citation>
    <scope>NUCLEOTIDE SEQUENCE [LARGE SCALE GENOMIC DNA]</scope>
    <source>
        <strain evidence="2 3">1R-7</strain>
    </source>
</reference>
<name>A0A2A2HFA6_9EURY</name>
<comment type="caution">
    <text evidence="2">The sequence shown here is derived from an EMBL/GenBank/DDBJ whole genome shotgun (WGS) entry which is preliminary data.</text>
</comment>
<keyword evidence="3" id="KW-1185">Reference proteome</keyword>
<organism evidence="2 3">
    <name type="scientific">Methanosphaera cuniculi</name>
    <dbReference type="NCBI Taxonomy" id="1077256"/>
    <lineage>
        <taxon>Archaea</taxon>
        <taxon>Methanobacteriati</taxon>
        <taxon>Methanobacteriota</taxon>
        <taxon>Methanomada group</taxon>
        <taxon>Methanobacteria</taxon>
        <taxon>Methanobacteriales</taxon>
        <taxon>Methanobacteriaceae</taxon>
        <taxon>Methanosphaera</taxon>
    </lineage>
</organism>
<dbReference type="AlphaFoldDB" id="A0A2A2HFA6"/>
<evidence type="ECO:0000313" key="3">
    <source>
        <dbReference type="Proteomes" id="UP000217528"/>
    </source>
</evidence>
<feature type="transmembrane region" description="Helical" evidence="1">
    <location>
        <begin position="6"/>
        <end position="29"/>
    </location>
</feature>
<sequence length="59" mass="7154">MVCVVFFTFPFFGFSPSFFSLYFFLMIFLNKLDKKKELTLFQSIFYFITISIFFENSNN</sequence>
<keyword evidence="1" id="KW-1133">Transmembrane helix</keyword>
<dbReference type="Proteomes" id="UP000217528">
    <property type="component" value="Unassembled WGS sequence"/>
</dbReference>
<feature type="transmembrane region" description="Helical" evidence="1">
    <location>
        <begin position="38"/>
        <end position="54"/>
    </location>
</feature>
<accession>A0A2A2HFA6</accession>
<dbReference type="EMBL" id="LMVN01000002">
    <property type="protein sequence ID" value="PAV08077.1"/>
    <property type="molecule type" value="Genomic_DNA"/>
</dbReference>
<keyword evidence="1" id="KW-0812">Transmembrane</keyword>